<dbReference type="Pfam" id="PF15297">
    <property type="entry name" value="CKAP2_C"/>
    <property type="match status" value="1"/>
</dbReference>
<feature type="region of interest" description="Disordered" evidence="6">
    <location>
        <begin position="502"/>
        <end position="585"/>
    </location>
</feature>
<dbReference type="Proteomes" id="UP000694420">
    <property type="component" value="Unplaced"/>
</dbReference>
<dbReference type="InterPro" id="IPR026165">
    <property type="entry name" value="CKAP2_fam"/>
</dbReference>
<evidence type="ECO:0000259" key="7">
    <source>
        <dbReference type="Pfam" id="PF15297"/>
    </source>
</evidence>
<feature type="compositionally biased region" description="Basic and acidic residues" evidence="6">
    <location>
        <begin position="13"/>
        <end position="27"/>
    </location>
</feature>
<dbReference type="InterPro" id="IPR029197">
    <property type="entry name" value="CKAP2_C"/>
</dbReference>
<name>A0A8C7EBS8_NOTPE</name>
<dbReference type="GO" id="GO:0007026">
    <property type="term" value="P:negative regulation of microtubule depolymerization"/>
    <property type="evidence" value="ECO:0007669"/>
    <property type="project" value="TreeGrafter"/>
</dbReference>
<proteinExistence type="inferred from homology"/>
<keyword evidence="5" id="KW-0206">Cytoskeleton</keyword>
<feature type="compositionally biased region" description="Polar residues" evidence="6">
    <location>
        <begin position="310"/>
        <end position="324"/>
    </location>
</feature>
<evidence type="ECO:0000313" key="9">
    <source>
        <dbReference type="Proteomes" id="UP000694420"/>
    </source>
</evidence>
<comment type="similarity">
    <text evidence="2">Belongs to the CKAP2 family.</text>
</comment>
<sequence>MTARGPPRLPPSRRSEPAFREQRRQKVEEYLSRKKAFSGVCIQENKASFSNRTGKVTSSKLQDKIQTLKSARSKMEDAENTDKLSLDQSSRTLGENVPIKSSTITLANSAVGTNCNPDLTSKDEVTEIKSQHGSLSQSFLHVRSIKEKQLIAEKQNSNISLPKKPTLGTYRGKVIQSKINSFRKAPKSEGGERSLTDKKPLVSATKPSVRSFSTSNCSVVMKTIKVTNSSAAVKSKGVLPFQNKSAIKAIGSQSSLNKQQSKSAVSLTKVTVQKMVGRRGSVPQRAVLGNTDHKISVVKKDGDARPEATGKTSSVAPVTKSGQDSRAIGNRKSLLPKESAEERRVRLAEWRASKGRVMKRPPPSMSLGTHSKSESQEFPATEGSSEHLLHDEKVKKALSECLQLMEQGCQRDEVHAMLEDLIKNIPEAKKLAKYWICCMHLEQMGPIEKLIEVYEEAILAGAMPKDELRCSLIDIMKNTENLLKSEDGEAVIEPHLREVAEVSKEASSSAEQVEEDLKDLKSKEDQKAGSDKKAETRNEVIKNEEMDLDLKTRDGMLPKKNKKHKTKDRTKKSGKWEAEEQSEVRVKDGTRALNSPGKENDASYLMKCNLPTTPNLESIKMHHEASDSSAKDLKIATPLRYSQRLREKMCKLSDKDHDLCVPSLEQLGELGSKPTACVPKQNTAVKETSAEVEE</sequence>
<dbReference type="GO" id="GO:0015630">
    <property type="term" value="C:microtubule cytoskeleton"/>
    <property type="evidence" value="ECO:0007669"/>
    <property type="project" value="TreeGrafter"/>
</dbReference>
<evidence type="ECO:0000256" key="5">
    <source>
        <dbReference type="ARBA" id="ARBA00023212"/>
    </source>
</evidence>
<keyword evidence="9" id="KW-1185">Reference proteome</keyword>
<feature type="compositionally biased region" description="Basic and acidic residues" evidence="6">
    <location>
        <begin position="574"/>
        <end position="585"/>
    </location>
</feature>
<comment type="subcellular location">
    <subcellularLocation>
        <location evidence="1">Cytoplasm</location>
        <location evidence="1">Cytoskeleton</location>
    </subcellularLocation>
</comment>
<feature type="region of interest" description="Disordered" evidence="6">
    <location>
        <begin position="182"/>
        <end position="206"/>
    </location>
</feature>
<feature type="compositionally biased region" description="Basic residues" evidence="6">
    <location>
        <begin position="559"/>
        <end position="573"/>
    </location>
</feature>
<reference evidence="8" key="2">
    <citation type="submission" date="2025-09" db="UniProtKB">
        <authorList>
            <consortium name="Ensembl"/>
        </authorList>
    </citation>
    <scope>IDENTIFICATION</scope>
</reference>
<accession>A0A8C7EBS8</accession>
<evidence type="ECO:0000256" key="6">
    <source>
        <dbReference type="SAM" id="MobiDB-lite"/>
    </source>
</evidence>
<dbReference type="PANTHER" id="PTHR16076:SF8">
    <property type="entry name" value="CYTOSKELETON-ASSOCIATED PROTEIN 2"/>
    <property type="match status" value="1"/>
</dbReference>
<protein>
    <submittedName>
        <fullName evidence="8">Cytoskeleton associated protein 2</fullName>
    </submittedName>
</protein>
<evidence type="ECO:0000256" key="2">
    <source>
        <dbReference type="ARBA" id="ARBA00009468"/>
    </source>
</evidence>
<feature type="compositionally biased region" description="Basic and acidic residues" evidence="6">
    <location>
        <begin position="518"/>
        <end position="557"/>
    </location>
</feature>
<evidence type="ECO:0000313" key="8">
    <source>
        <dbReference type="Ensembl" id="ENSNPEP00000008296.1"/>
    </source>
</evidence>
<evidence type="ECO:0000256" key="1">
    <source>
        <dbReference type="ARBA" id="ARBA00004245"/>
    </source>
</evidence>
<dbReference type="PANTHER" id="PTHR16076">
    <property type="entry name" value="CYTOSKELETON ASSOCIATED PROTEIN 2-RELATED"/>
    <property type="match status" value="1"/>
</dbReference>
<feature type="compositionally biased region" description="Basic and acidic residues" evidence="6">
    <location>
        <begin position="299"/>
        <end position="308"/>
    </location>
</feature>
<feature type="region of interest" description="Disordered" evidence="6">
    <location>
        <begin position="1"/>
        <end position="27"/>
    </location>
</feature>
<feature type="compositionally biased region" description="Basic and acidic residues" evidence="6">
    <location>
        <begin position="186"/>
        <end position="200"/>
    </location>
</feature>
<organism evidence="8 9">
    <name type="scientific">Nothoprocta perdicaria</name>
    <name type="common">Chilean tinamou</name>
    <name type="synonym">Crypturus perdicarius</name>
    <dbReference type="NCBI Taxonomy" id="30464"/>
    <lineage>
        <taxon>Eukaryota</taxon>
        <taxon>Metazoa</taxon>
        <taxon>Chordata</taxon>
        <taxon>Craniata</taxon>
        <taxon>Vertebrata</taxon>
        <taxon>Euteleostomi</taxon>
        <taxon>Archelosauria</taxon>
        <taxon>Archosauria</taxon>
        <taxon>Dinosauria</taxon>
        <taxon>Saurischia</taxon>
        <taxon>Theropoda</taxon>
        <taxon>Coelurosauria</taxon>
        <taxon>Aves</taxon>
        <taxon>Palaeognathae</taxon>
        <taxon>Tinamiformes</taxon>
        <taxon>Tinamidae</taxon>
        <taxon>Nothoprocta</taxon>
    </lineage>
</organism>
<keyword evidence="3" id="KW-0963">Cytoplasm</keyword>
<evidence type="ECO:0000256" key="3">
    <source>
        <dbReference type="ARBA" id="ARBA00022490"/>
    </source>
</evidence>
<keyword evidence="4" id="KW-0597">Phosphoprotein</keyword>
<dbReference type="Ensembl" id="ENSNPET00000008502.1">
    <property type="protein sequence ID" value="ENSNPEP00000008296.1"/>
    <property type="gene ID" value="ENSNPEG00000006224.1"/>
</dbReference>
<dbReference type="AlphaFoldDB" id="A0A8C7EBS8"/>
<gene>
    <name evidence="8" type="primary">CKAP2</name>
</gene>
<feature type="compositionally biased region" description="Basic and acidic residues" evidence="6">
    <location>
        <begin position="338"/>
        <end position="352"/>
    </location>
</feature>
<reference evidence="8" key="1">
    <citation type="submission" date="2025-08" db="UniProtKB">
        <authorList>
            <consortium name="Ensembl"/>
        </authorList>
    </citation>
    <scope>IDENTIFICATION</scope>
</reference>
<feature type="region of interest" description="Disordered" evidence="6">
    <location>
        <begin position="299"/>
        <end position="386"/>
    </location>
</feature>
<evidence type="ECO:0000256" key="4">
    <source>
        <dbReference type="ARBA" id="ARBA00022553"/>
    </source>
</evidence>
<feature type="domain" description="Cytoskeleton-associated protein 2 C-terminal" evidence="7">
    <location>
        <begin position="320"/>
        <end position="552"/>
    </location>
</feature>